<dbReference type="STRING" id="451.B6N58_13865"/>
<evidence type="ECO:0000256" key="1">
    <source>
        <dbReference type="SAM" id="MobiDB-lite"/>
    </source>
</evidence>
<accession>A0A098GID7</accession>
<sequence length="535" mass="60244">MQKNTLFNFILQEQEAGATAQNPEKITLKQDQLGSSYFLIELPWTDKLVKTSEHSSSLSLREHHISIYERMNEASAQLNQYHYTAIFADESEIRYRLHVYFDSSDRVVGKPELCVEKDSSWEKISLPGLENQFAELAKERCLPVISVARDKLKDRVAELDRLYTEQEMAAAKLHSQLAKRSEYGEALAVVERTLKDLIPLDKSNKYQGILKIINKIQVTVAEELSKATTSNLPSSSVVESTEAAPTAAMPEAVDSNVSETSTVSKAKKKRHKSKGMAAELNRQVDQLNSAYKRLATAGPKITARDIEDLLKCYDECTLIILSLEGKSGLNISVLNNLKTLEEKIRKLGEERLKTLLLTDRFAEAQKLKPFHLTIDKEPLIIEGLTRNNGRLLAFLIEFCGLELGHSLIIGGQKYSSMIEYISSVNNVDLLLSVMEPCLVKFSAENIEQWPQEIKKMDELMAGHQPEISDPYQFGRELGRQLVKECPEIIDMVGQAMGLPPPNSHAHNRHRFHRPRPNGKASNLGTNNDLETCLLM</sequence>
<reference evidence="4" key="2">
    <citation type="submission" date="2014-09" db="EMBL/GenBank/DDBJ databases">
        <authorList>
            <person name="Gomez-Valero L."/>
        </authorList>
    </citation>
    <scope>NUCLEOTIDE SEQUENCE [LARGE SCALE GENOMIC DNA]</scope>
    <source>
        <strain evidence="4">ATCC33218</strain>
    </source>
</reference>
<gene>
    <name evidence="2" type="ORF">LMI_3013</name>
    <name evidence="3" type="ORF">SAMN02982997_00751</name>
</gene>
<dbReference type="HOGENOM" id="CLU_508911_0_0_6"/>
<dbReference type="Proteomes" id="UP000032414">
    <property type="component" value="Chromosome I"/>
</dbReference>
<proteinExistence type="predicted"/>
<reference evidence="3 5" key="3">
    <citation type="submission" date="2016-10" db="EMBL/GenBank/DDBJ databases">
        <authorList>
            <person name="Varghese N."/>
            <person name="Submissions S."/>
        </authorList>
    </citation>
    <scope>NUCLEOTIDE SEQUENCE [LARGE SCALE GENOMIC DNA]</scope>
    <source>
        <strain evidence="3 5">ATCC 33218</strain>
    </source>
</reference>
<feature type="compositionally biased region" description="Basic residues" evidence="1">
    <location>
        <begin position="505"/>
        <end position="516"/>
    </location>
</feature>
<evidence type="ECO:0000313" key="3">
    <source>
        <dbReference type="EMBL" id="SCY06289.1"/>
    </source>
</evidence>
<feature type="compositionally biased region" description="Basic residues" evidence="1">
    <location>
        <begin position="265"/>
        <end position="274"/>
    </location>
</feature>
<keyword evidence="5" id="KW-1185">Reference proteome</keyword>
<dbReference type="Proteomes" id="UP000182998">
    <property type="component" value="Unassembled WGS sequence"/>
</dbReference>
<evidence type="ECO:0000313" key="5">
    <source>
        <dbReference type="Proteomes" id="UP000182998"/>
    </source>
</evidence>
<feature type="compositionally biased region" description="Polar residues" evidence="1">
    <location>
        <begin position="255"/>
        <end position="264"/>
    </location>
</feature>
<evidence type="ECO:0000313" key="2">
    <source>
        <dbReference type="EMBL" id="CEG62243.1"/>
    </source>
</evidence>
<feature type="region of interest" description="Disordered" evidence="1">
    <location>
        <begin position="231"/>
        <end position="276"/>
    </location>
</feature>
<evidence type="ECO:0000313" key="4">
    <source>
        <dbReference type="Proteomes" id="UP000032414"/>
    </source>
</evidence>
<feature type="region of interest" description="Disordered" evidence="1">
    <location>
        <begin position="500"/>
        <end position="526"/>
    </location>
</feature>
<dbReference type="PATRIC" id="fig|451.8.peg.813"/>
<dbReference type="EMBL" id="LN614830">
    <property type="protein sequence ID" value="CEG62243.1"/>
    <property type="molecule type" value="Genomic_DNA"/>
</dbReference>
<dbReference type="AlphaFoldDB" id="A0A098GID7"/>
<evidence type="ECO:0008006" key="6">
    <source>
        <dbReference type="Google" id="ProtNLM"/>
    </source>
</evidence>
<dbReference type="EMBL" id="FMVN01000003">
    <property type="protein sequence ID" value="SCY06289.1"/>
    <property type="molecule type" value="Genomic_DNA"/>
</dbReference>
<name>A0A098GID7_LEGMI</name>
<dbReference type="RefSeq" id="WP_045100333.1">
    <property type="nucleotide sequence ID" value="NZ_CP020615.1"/>
</dbReference>
<protein>
    <recommendedName>
        <fullName evidence="6">Coiled-coil-containing protein</fullName>
    </recommendedName>
</protein>
<reference evidence="2" key="1">
    <citation type="submission" date="2014-09" db="EMBL/GenBank/DDBJ databases">
        <authorList>
            <person name="GOMEZ-VALERO Laura"/>
        </authorList>
    </citation>
    <scope>NUCLEOTIDE SEQUENCE</scope>
    <source>
        <strain evidence="2">ATCC33218</strain>
    </source>
</reference>
<feature type="compositionally biased region" description="Low complexity" evidence="1">
    <location>
        <begin position="241"/>
        <end position="252"/>
    </location>
</feature>
<dbReference type="OrthoDB" id="5653974at2"/>
<organism evidence="2 4">
    <name type="scientific">Legionella micdadei</name>
    <name type="common">Tatlockia micdadei</name>
    <dbReference type="NCBI Taxonomy" id="451"/>
    <lineage>
        <taxon>Bacteria</taxon>
        <taxon>Pseudomonadati</taxon>
        <taxon>Pseudomonadota</taxon>
        <taxon>Gammaproteobacteria</taxon>
        <taxon>Legionellales</taxon>
        <taxon>Legionellaceae</taxon>
        <taxon>Legionella</taxon>
    </lineage>
</organism>
<dbReference type="KEGG" id="tmc:LMI_3013"/>